<feature type="transmembrane region" description="Helical" evidence="1">
    <location>
        <begin position="57"/>
        <end position="79"/>
    </location>
</feature>
<sequence length="91" mass="9435">MEQQAVSEVPAPGRARRAVGGVLVALGLVLGFLLYLQPWVQCTVDDSSAGCPVPDDLVGITLAGWLTAGALAIVGAVLLRHRPRPEAPGPR</sequence>
<accession>A0A7Y9FHF1</accession>
<gene>
    <name evidence="2" type="ORF">BKA21_002666</name>
</gene>
<protein>
    <submittedName>
        <fullName evidence="2">Putative membrane protein</fullName>
    </submittedName>
</protein>
<organism evidence="2 3">
    <name type="scientific">Cellulomonas oligotrophica</name>
    <dbReference type="NCBI Taxonomy" id="931536"/>
    <lineage>
        <taxon>Bacteria</taxon>
        <taxon>Bacillati</taxon>
        <taxon>Actinomycetota</taxon>
        <taxon>Actinomycetes</taxon>
        <taxon>Micrococcales</taxon>
        <taxon>Cellulomonadaceae</taxon>
        <taxon>Cellulomonas</taxon>
    </lineage>
</organism>
<keyword evidence="1" id="KW-0472">Membrane</keyword>
<dbReference type="RefSeq" id="WP_140459575.1">
    <property type="nucleotide sequence ID" value="NZ_BAABFI010000009.1"/>
</dbReference>
<name>A0A7Y9FHF1_9CELL</name>
<comment type="caution">
    <text evidence="2">The sequence shown here is derived from an EMBL/GenBank/DDBJ whole genome shotgun (WGS) entry which is preliminary data.</text>
</comment>
<feature type="transmembrane region" description="Helical" evidence="1">
    <location>
        <begin position="18"/>
        <end position="37"/>
    </location>
</feature>
<evidence type="ECO:0000313" key="3">
    <source>
        <dbReference type="Proteomes" id="UP000577956"/>
    </source>
</evidence>
<evidence type="ECO:0000313" key="2">
    <source>
        <dbReference type="EMBL" id="NYD87117.1"/>
    </source>
</evidence>
<dbReference type="Proteomes" id="UP000577956">
    <property type="component" value="Unassembled WGS sequence"/>
</dbReference>
<evidence type="ECO:0000256" key="1">
    <source>
        <dbReference type="SAM" id="Phobius"/>
    </source>
</evidence>
<keyword evidence="1" id="KW-0812">Transmembrane</keyword>
<proteinExistence type="predicted"/>
<reference evidence="2 3" key="1">
    <citation type="submission" date="2020-07" db="EMBL/GenBank/DDBJ databases">
        <title>Sequencing the genomes of 1000 actinobacteria strains.</title>
        <authorList>
            <person name="Klenk H.-P."/>
        </authorList>
    </citation>
    <scope>NUCLEOTIDE SEQUENCE [LARGE SCALE GENOMIC DNA]</scope>
    <source>
        <strain evidence="2 3">DSM 24482</strain>
    </source>
</reference>
<keyword evidence="1" id="KW-1133">Transmembrane helix</keyword>
<dbReference type="EMBL" id="JACCBK010000001">
    <property type="protein sequence ID" value="NYD87117.1"/>
    <property type="molecule type" value="Genomic_DNA"/>
</dbReference>
<dbReference type="AlphaFoldDB" id="A0A7Y9FHF1"/>